<accession>A0ABS3U460</accession>
<keyword evidence="4" id="KW-1185">Reference proteome</keyword>
<proteinExistence type="inferred from homology"/>
<dbReference type="PANTHER" id="PTHR16222:SF24">
    <property type="entry name" value="ADP-RIBOSYLHYDROLASE ARH3"/>
    <property type="match status" value="1"/>
</dbReference>
<evidence type="ECO:0000256" key="2">
    <source>
        <dbReference type="ARBA" id="ARBA00022801"/>
    </source>
</evidence>
<dbReference type="Proteomes" id="UP000681341">
    <property type="component" value="Unassembled WGS sequence"/>
</dbReference>
<name>A0ABS3U460_9ACTN</name>
<dbReference type="SUPFAM" id="SSF101478">
    <property type="entry name" value="ADP-ribosylglycohydrolase"/>
    <property type="match status" value="1"/>
</dbReference>
<protein>
    <submittedName>
        <fullName evidence="3">ADP-ribosylglycohydrolase family protein</fullName>
    </submittedName>
</protein>
<comment type="caution">
    <text evidence="3">The sequence shown here is derived from an EMBL/GenBank/DDBJ whole genome shotgun (WGS) entry which is preliminary data.</text>
</comment>
<keyword evidence="2" id="KW-0378">Hydrolase</keyword>
<dbReference type="Gene3D" id="1.10.4080.10">
    <property type="entry name" value="ADP-ribosylation/Crystallin J1"/>
    <property type="match status" value="1"/>
</dbReference>
<dbReference type="RefSeq" id="WP_208496149.1">
    <property type="nucleotide sequence ID" value="NZ_JAGFNP010000004.1"/>
</dbReference>
<dbReference type="EMBL" id="JAGFNP010000004">
    <property type="protein sequence ID" value="MBO3733241.1"/>
    <property type="molecule type" value="Genomic_DNA"/>
</dbReference>
<dbReference type="InterPro" id="IPR005502">
    <property type="entry name" value="Ribosyl_crysJ1"/>
</dbReference>
<evidence type="ECO:0000313" key="4">
    <source>
        <dbReference type="Proteomes" id="UP000681341"/>
    </source>
</evidence>
<dbReference type="InterPro" id="IPR036705">
    <property type="entry name" value="Ribosyl_crysJ1_sf"/>
</dbReference>
<organism evidence="3 4">
    <name type="scientific">Glycomyces niveus</name>
    <dbReference type="NCBI Taxonomy" id="2820287"/>
    <lineage>
        <taxon>Bacteria</taxon>
        <taxon>Bacillati</taxon>
        <taxon>Actinomycetota</taxon>
        <taxon>Actinomycetes</taxon>
        <taxon>Glycomycetales</taxon>
        <taxon>Glycomycetaceae</taxon>
        <taxon>Glycomyces</taxon>
    </lineage>
</organism>
<sequence length="322" mass="33933">MTQAITRHDRVLGCLVGGAVGDALGYQVEFTPWDRIEASWGPAGVTELRNNQISDDTQMTLFTVEGLLLGTDGGSEEDRVEQIRLAYLRWLTTQREPMPPLGSEGLAAQPWLYSRRAPGNACVSGLRDGGRPGVNPNSKGCGTVMRSAPFGLHFGPDEAYAFAERCSQMTHGHPTAGASAGAFAMIVAHLMNGETPQRAVSAALLHLRGGIDRSETADALQQAFKLAGNIPPGPNTCAPLGEGWVAEEALAIAVYCFLGTDDVRKGLTAAVSHSGDSDSTGAILGNLYGAAYGHAALPKEWASQVEGREVIHALANLMEPVA</sequence>
<evidence type="ECO:0000313" key="3">
    <source>
        <dbReference type="EMBL" id="MBO3733241.1"/>
    </source>
</evidence>
<dbReference type="InterPro" id="IPR050792">
    <property type="entry name" value="ADP-ribosylglycohydrolase"/>
</dbReference>
<reference evidence="3 4" key="1">
    <citation type="submission" date="2021-03" db="EMBL/GenBank/DDBJ databases">
        <title>Glycomyces sp. nov., a novel actinomycete isolated from soil.</title>
        <authorList>
            <person name="Yang X."/>
            <person name="Xu X."/>
        </authorList>
    </citation>
    <scope>NUCLEOTIDE SEQUENCE [LARGE SCALE GENOMIC DNA]</scope>
    <source>
        <strain evidence="3 4">NEAU-S30</strain>
    </source>
</reference>
<dbReference type="PANTHER" id="PTHR16222">
    <property type="entry name" value="ADP-RIBOSYLGLYCOHYDROLASE"/>
    <property type="match status" value="1"/>
</dbReference>
<evidence type="ECO:0000256" key="1">
    <source>
        <dbReference type="ARBA" id="ARBA00010702"/>
    </source>
</evidence>
<comment type="similarity">
    <text evidence="1">Belongs to the ADP-ribosylglycohydrolase family.</text>
</comment>
<gene>
    <name evidence="3" type="ORF">J5V16_10435</name>
</gene>
<dbReference type="Pfam" id="PF03747">
    <property type="entry name" value="ADP_ribosyl_GH"/>
    <property type="match status" value="1"/>
</dbReference>